<sequence length="487" mass="55263">MATEKGRSNVTKTSRRAIVAQARDVIAEDISALNCGWYRDACRTMSRRKDCCGASALGCQADADLWRSEIPQLFHSEPSVRHAAIAIGSLLVRNDSEYLRRKYPTRVPAISDYSYEDEFAIGHYQKAIRSTLTAIEDGTGNATIAGITCLLFFSIEALQGHEKEALRLFESGNKAQLRPGAGTTSDSLTESFSRLAVQWSMFEGHVADISKHCMEPTEPITSIFEAQKDMTRLILLAFKVAADGFPLKWTPPSPSIAAQGQGDCCEAWRELNCRERNLHNALQLWHTRFLAYTNRHPHRTQTGEDKIWCGILLLRYRSIFFWLIGSMERSEMIYDKYLPEFKLAVAGARETLALMEQSGRMLPFSVELGVIPPLYIIISKCRDPMVRREALAVLRRAPIQESLWNRDIIIQVSERIIELEEGSDGFIHDFPPDLADMVIPESMRLKFVKIGLRTMHEDGRKGDFVEFHSLPHGFKREWCVSHEFFVA</sequence>
<keyword evidence="4" id="KW-0238">DNA-binding</keyword>
<organism evidence="7 8">
    <name type="scientific">Seiridium cardinale</name>
    <dbReference type="NCBI Taxonomy" id="138064"/>
    <lineage>
        <taxon>Eukaryota</taxon>
        <taxon>Fungi</taxon>
        <taxon>Dikarya</taxon>
        <taxon>Ascomycota</taxon>
        <taxon>Pezizomycotina</taxon>
        <taxon>Sordariomycetes</taxon>
        <taxon>Xylariomycetidae</taxon>
        <taxon>Amphisphaeriales</taxon>
        <taxon>Sporocadaceae</taxon>
        <taxon>Seiridium</taxon>
    </lineage>
</organism>
<evidence type="ECO:0000256" key="1">
    <source>
        <dbReference type="ARBA" id="ARBA00022723"/>
    </source>
</evidence>
<keyword evidence="3" id="KW-0805">Transcription regulation</keyword>
<proteinExistence type="predicted"/>
<keyword evidence="5" id="KW-0804">Transcription</keyword>
<keyword evidence="8" id="KW-1185">Reference proteome</keyword>
<evidence type="ECO:0000256" key="2">
    <source>
        <dbReference type="ARBA" id="ARBA00022833"/>
    </source>
</evidence>
<evidence type="ECO:0000313" key="8">
    <source>
        <dbReference type="Proteomes" id="UP001465668"/>
    </source>
</evidence>
<reference evidence="7 8" key="1">
    <citation type="submission" date="2024-02" db="EMBL/GenBank/DDBJ databases">
        <title>First draft genome assembly of two strains of Seiridium cardinale.</title>
        <authorList>
            <person name="Emiliani G."/>
            <person name="Scali E."/>
        </authorList>
    </citation>
    <scope>NUCLEOTIDE SEQUENCE [LARGE SCALE GENOMIC DNA]</scope>
    <source>
        <strain evidence="7 8">BM-138-000479</strain>
    </source>
</reference>
<evidence type="ECO:0000256" key="6">
    <source>
        <dbReference type="ARBA" id="ARBA00023242"/>
    </source>
</evidence>
<dbReference type="PANTHER" id="PTHR36206">
    <property type="entry name" value="ASPERCRYPTIN BIOSYNTHESIS CLUSTER-SPECIFIC TRANSCRIPTION REGULATOR ATNN-RELATED"/>
    <property type="match status" value="1"/>
</dbReference>
<comment type="caution">
    <text evidence="7">The sequence shown here is derived from an EMBL/GenBank/DDBJ whole genome shotgun (WGS) entry which is preliminary data.</text>
</comment>
<dbReference type="Proteomes" id="UP001465668">
    <property type="component" value="Unassembled WGS sequence"/>
</dbReference>
<keyword evidence="2" id="KW-0862">Zinc</keyword>
<evidence type="ECO:0000313" key="7">
    <source>
        <dbReference type="EMBL" id="KAK9770999.1"/>
    </source>
</evidence>
<name>A0ABR2XB63_9PEZI</name>
<dbReference type="InterPro" id="IPR052360">
    <property type="entry name" value="Transcr_Regulatory_Proteins"/>
</dbReference>
<evidence type="ECO:0000256" key="3">
    <source>
        <dbReference type="ARBA" id="ARBA00023015"/>
    </source>
</evidence>
<dbReference type="EMBL" id="JARVKM010000082">
    <property type="protein sequence ID" value="KAK9770999.1"/>
    <property type="molecule type" value="Genomic_DNA"/>
</dbReference>
<dbReference type="PANTHER" id="PTHR36206:SF12">
    <property type="entry name" value="ASPERCRYPTIN BIOSYNTHESIS CLUSTER-SPECIFIC TRANSCRIPTION REGULATOR ATNN-RELATED"/>
    <property type="match status" value="1"/>
</dbReference>
<gene>
    <name evidence="7" type="ORF">SCAR479_12348</name>
</gene>
<accession>A0ABR2XB63</accession>
<evidence type="ECO:0000256" key="4">
    <source>
        <dbReference type="ARBA" id="ARBA00023125"/>
    </source>
</evidence>
<evidence type="ECO:0000256" key="5">
    <source>
        <dbReference type="ARBA" id="ARBA00023163"/>
    </source>
</evidence>
<protein>
    <submittedName>
        <fullName evidence="7">Uncharacterized protein</fullName>
    </submittedName>
</protein>
<keyword evidence="1" id="KW-0479">Metal-binding</keyword>
<keyword evidence="6" id="KW-0539">Nucleus</keyword>